<reference evidence="1" key="1">
    <citation type="journal article" date="2020" name="Stud. Mycol.">
        <title>101 Dothideomycetes genomes: a test case for predicting lifestyles and emergence of pathogens.</title>
        <authorList>
            <person name="Haridas S."/>
            <person name="Albert R."/>
            <person name="Binder M."/>
            <person name="Bloem J."/>
            <person name="Labutti K."/>
            <person name="Salamov A."/>
            <person name="Andreopoulos B."/>
            <person name="Baker S."/>
            <person name="Barry K."/>
            <person name="Bills G."/>
            <person name="Bluhm B."/>
            <person name="Cannon C."/>
            <person name="Castanera R."/>
            <person name="Culley D."/>
            <person name="Daum C."/>
            <person name="Ezra D."/>
            <person name="Gonzalez J."/>
            <person name="Henrissat B."/>
            <person name="Kuo A."/>
            <person name="Liang C."/>
            <person name="Lipzen A."/>
            <person name="Lutzoni F."/>
            <person name="Magnuson J."/>
            <person name="Mondo S."/>
            <person name="Nolan M."/>
            <person name="Ohm R."/>
            <person name="Pangilinan J."/>
            <person name="Park H.-J."/>
            <person name="Ramirez L."/>
            <person name="Alfaro M."/>
            <person name="Sun H."/>
            <person name="Tritt A."/>
            <person name="Yoshinaga Y."/>
            <person name="Zwiers L.-H."/>
            <person name="Turgeon B."/>
            <person name="Goodwin S."/>
            <person name="Spatafora J."/>
            <person name="Crous P."/>
            <person name="Grigoriev I."/>
        </authorList>
    </citation>
    <scope>NUCLEOTIDE SEQUENCE</scope>
    <source>
        <strain evidence="1">CBS 123094</strain>
    </source>
</reference>
<dbReference type="EMBL" id="ML977608">
    <property type="protein sequence ID" value="KAF1997942.1"/>
    <property type="molecule type" value="Genomic_DNA"/>
</dbReference>
<evidence type="ECO:0000313" key="1">
    <source>
        <dbReference type="EMBL" id="KAF1997942.1"/>
    </source>
</evidence>
<name>A0A6A5W854_9PLEO</name>
<dbReference type="Proteomes" id="UP000799779">
    <property type="component" value="Unassembled WGS sequence"/>
</dbReference>
<sequence length="169" mass="19003">MSKGFLPRPNSLFAIHYSPKYRSWSGNAPPIVRDRVEERPQICLRLDFTTGLSTAKKSTVRNWVKRRLRNAVFEELRLRGIEKDGRLLSTGLCAQRQDALGMALREGKRDVYLKGTLRLYSTKEMVGAEYGVVREHTGKIVDALVNNLSMTLGGKKPGNTSRGKGRKPS</sequence>
<dbReference type="OrthoDB" id="5238363at2759"/>
<gene>
    <name evidence="1" type="ORF">P154DRAFT_440339</name>
</gene>
<proteinExistence type="predicted"/>
<evidence type="ECO:0000313" key="2">
    <source>
        <dbReference type="Proteomes" id="UP000799779"/>
    </source>
</evidence>
<keyword evidence="2" id="KW-1185">Reference proteome</keyword>
<protein>
    <submittedName>
        <fullName evidence="1">Uncharacterized protein</fullName>
    </submittedName>
</protein>
<organism evidence="1 2">
    <name type="scientific">Amniculicola lignicola CBS 123094</name>
    <dbReference type="NCBI Taxonomy" id="1392246"/>
    <lineage>
        <taxon>Eukaryota</taxon>
        <taxon>Fungi</taxon>
        <taxon>Dikarya</taxon>
        <taxon>Ascomycota</taxon>
        <taxon>Pezizomycotina</taxon>
        <taxon>Dothideomycetes</taxon>
        <taxon>Pleosporomycetidae</taxon>
        <taxon>Pleosporales</taxon>
        <taxon>Amniculicolaceae</taxon>
        <taxon>Amniculicola</taxon>
    </lineage>
</organism>
<dbReference type="AlphaFoldDB" id="A0A6A5W854"/>
<accession>A0A6A5W854</accession>